<dbReference type="Proteomes" id="UP000220629">
    <property type="component" value="Unassembled WGS sequence"/>
</dbReference>
<evidence type="ECO:0000256" key="12">
    <source>
        <dbReference type="ARBA" id="ARBA00023170"/>
    </source>
</evidence>
<protein>
    <submittedName>
        <fullName evidence="18">TonB-dependent siderophore receptor</fullName>
    </submittedName>
</protein>
<dbReference type="PANTHER" id="PTHR32552:SF68">
    <property type="entry name" value="FERRICHROME OUTER MEMBRANE TRANSPORTER_PHAGE RECEPTOR"/>
    <property type="match status" value="1"/>
</dbReference>
<dbReference type="InterPro" id="IPR036942">
    <property type="entry name" value="Beta-barrel_TonB_sf"/>
</dbReference>
<keyword evidence="9" id="KW-0406">Ion transport</keyword>
<evidence type="ECO:0000259" key="17">
    <source>
        <dbReference type="SMART" id="SM00965"/>
    </source>
</evidence>
<dbReference type="Pfam" id="PF00593">
    <property type="entry name" value="TonB_dep_Rec_b-barrel"/>
    <property type="match status" value="1"/>
</dbReference>
<dbReference type="InterPro" id="IPR039426">
    <property type="entry name" value="TonB-dep_rcpt-like"/>
</dbReference>
<dbReference type="InterPro" id="IPR012910">
    <property type="entry name" value="Plug_dom"/>
</dbReference>
<accession>A0A2A7S273</accession>
<dbReference type="GO" id="GO:0015344">
    <property type="term" value="F:siderophore uptake transmembrane transporter activity"/>
    <property type="evidence" value="ECO:0007669"/>
    <property type="project" value="TreeGrafter"/>
</dbReference>
<dbReference type="GO" id="GO:0038023">
    <property type="term" value="F:signaling receptor activity"/>
    <property type="evidence" value="ECO:0007669"/>
    <property type="project" value="InterPro"/>
</dbReference>
<keyword evidence="8" id="KW-0408">Iron</keyword>
<evidence type="ECO:0000313" key="19">
    <source>
        <dbReference type="Proteomes" id="UP000220629"/>
    </source>
</evidence>
<evidence type="ECO:0000256" key="4">
    <source>
        <dbReference type="ARBA" id="ARBA00022452"/>
    </source>
</evidence>
<dbReference type="GO" id="GO:0009279">
    <property type="term" value="C:cell outer membrane"/>
    <property type="evidence" value="ECO:0007669"/>
    <property type="project" value="UniProtKB-SubCell"/>
</dbReference>
<feature type="signal peptide" evidence="16">
    <location>
        <begin position="1"/>
        <end position="36"/>
    </location>
</feature>
<dbReference type="InterPro" id="IPR000531">
    <property type="entry name" value="Beta-barrel_TonB"/>
</dbReference>
<dbReference type="InterPro" id="IPR011662">
    <property type="entry name" value="Secretin/TonB_short_N"/>
</dbReference>
<evidence type="ECO:0000256" key="6">
    <source>
        <dbReference type="ARBA" id="ARBA00022692"/>
    </source>
</evidence>
<evidence type="ECO:0000256" key="8">
    <source>
        <dbReference type="ARBA" id="ARBA00023004"/>
    </source>
</evidence>
<evidence type="ECO:0000256" key="14">
    <source>
        <dbReference type="PROSITE-ProRule" id="PRU01360"/>
    </source>
</evidence>
<dbReference type="Pfam" id="PF07715">
    <property type="entry name" value="Plug"/>
    <property type="match status" value="1"/>
</dbReference>
<dbReference type="InterPro" id="IPR037066">
    <property type="entry name" value="Plug_dom_sf"/>
</dbReference>
<organism evidence="18 19">
    <name type="scientific">Burkholderia gladioli</name>
    <name type="common">Pseudomonas marginata</name>
    <name type="synonym">Phytomonas marginata</name>
    <dbReference type="NCBI Taxonomy" id="28095"/>
    <lineage>
        <taxon>Bacteria</taxon>
        <taxon>Pseudomonadati</taxon>
        <taxon>Pseudomonadota</taxon>
        <taxon>Betaproteobacteria</taxon>
        <taxon>Burkholderiales</taxon>
        <taxon>Burkholderiaceae</taxon>
        <taxon>Burkholderia</taxon>
    </lineage>
</organism>
<dbReference type="EMBL" id="PDDY01000004">
    <property type="protein sequence ID" value="PEH37774.1"/>
    <property type="molecule type" value="Genomic_DNA"/>
</dbReference>
<keyword evidence="13 14" id="KW-0998">Cell outer membrane</keyword>
<evidence type="ECO:0000256" key="9">
    <source>
        <dbReference type="ARBA" id="ARBA00023065"/>
    </source>
</evidence>
<dbReference type="Gene3D" id="3.55.50.30">
    <property type="match status" value="1"/>
</dbReference>
<sequence>MKVNIKIGTRSIRSNVAGVAIAVAVSQLFIAASAHAQQAAEHTYHLARGPLDRTLVQIAQTANVRLSYDASLVQSLQSAPVEGSYSAEGAIREALKGTDLELSSTPGGNLTITKAKATVSASPNSTASASTAAASADATLPLISVAANRDSNGTGFVTESSTTLTRSDVPLSDTPKSVTVVNAAAIQSQNAQSLTDILRNVSGVVVKQGPFGTPTFAVRGFTGNSFGSTGITSDGSPVQSSFAGLTPSIAIASVEVLKGPSAIVNGSSPPGGVINLVKKAPQADPFHEIQVGYGSYGDMQLAFDSTGAITSDQKLRYRFIVSGERSGESPMGYDGKRNLYIAPTIEWKDRNTDITVGYERTVTRQPFPQFTMGYESGDFYRDYWNHPLGAASDHFSLQSDNVYVKAEQKLTNNITWVSNTSYNKSRQLLQGWAPLTPIAADNTALFMADNSLQYYYSLSLSNYLRVKFNLGELKNTVVAGWDYSATHYNQADGSNSGRMVQANVFNLPAFDSASDGAMLPSYGLGYKQNSYYVQEQASFRNLNVLASIRRDTFIETGTPGNTQSAYSPSLGILYRLTSDVAVYANYNRAYLPATATKYGGGLLPPQISQQVEVGAKFDFLDDKLSITTAAYRISYSNYNISDPEHPGYYLSTGGAVSRGFEVDIAGQPLPNVNVVANYTYNNFRQPSTVTTAVNLPKNSASFWATYNFTMPSLQGFGVGLGFFFNGSQYVDSTNQYRLPSQLETDVGLFYRKKAYGLNLSVKNIFNRNLYTTSSTASFIPMGPGRTIILTGTYDF</sequence>
<dbReference type="SMART" id="SM00965">
    <property type="entry name" value="STN"/>
    <property type="match status" value="1"/>
</dbReference>
<keyword evidence="11 14" id="KW-0472">Membrane</keyword>
<evidence type="ECO:0000256" key="10">
    <source>
        <dbReference type="ARBA" id="ARBA00023077"/>
    </source>
</evidence>
<keyword evidence="7 16" id="KW-0732">Signal</keyword>
<evidence type="ECO:0000256" key="16">
    <source>
        <dbReference type="SAM" id="SignalP"/>
    </source>
</evidence>
<dbReference type="PANTHER" id="PTHR32552">
    <property type="entry name" value="FERRICHROME IRON RECEPTOR-RELATED"/>
    <property type="match status" value="1"/>
</dbReference>
<gene>
    <name evidence="18" type="ORF">CRM94_25135</name>
</gene>
<evidence type="ECO:0000256" key="7">
    <source>
        <dbReference type="ARBA" id="ARBA00022729"/>
    </source>
</evidence>
<keyword evidence="10 15" id="KW-0798">TonB box</keyword>
<evidence type="ECO:0000256" key="13">
    <source>
        <dbReference type="ARBA" id="ARBA00023237"/>
    </source>
</evidence>
<comment type="similarity">
    <text evidence="2 14 15">Belongs to the TonB-dependent receptor family.</text>
</comment>
<dbReference type="InterPro" id="IPR010105">
    <property type="entry name" value="TonB_sidphr_rcpt"/>
</dbReference>
<dbReference type="PROSITE" id="PS52016">
    <property type="entry name" value="TONB_DEPENDENT_REC_3"/>
    <property type="match status" value="1"/>
</dbReference>
<evidence type="ECO:0000256" key="2">
    <source>
        <dbReference type="ARBA" id="ARBA00009810"/>
    </source>
</evidence>
<keyword evidence="3 14" id="KW-0813">Transport</keyword>
<dbReference type="NCBIfam" id="TIGR01783">
    <property type="entry name" value="TonB-siderophor"/>
    <property type="match status" value="1"/>
</dbReference>
<keyword evidence="6 14" id="KW-0812">Transmembrane</keyword>
<dbReference type="CDD" id="cd01347">
    <property type="entry name" value="ligand_gated_channel"/>
    <property type="match status" value="1"/>
</dbReference>
<evidence type="ECO:0000256" key="11">
    <source>
        <dbReference type="ARBA" id="ARBA00023136"/>
    </source>
</evidence>
<evidence type="ECO:0000256" key="1">
    <source>
        <dbReference type="ARBA" id="ARBA00004571"/>
    </source>
</evidence>
<keyword evidence="4 14" id="KW-1134">Transmembrane beta strand</keyword>
<evidence type="ECO:0000256" key="15">
    <source>
        <dbReference type="RuleBase" id="RU003357"/>
    </source>
</evidence>
<feature type="chain" id="PRO_5012043715" evidence="16">
    <location>
        <begin position="37"/>
        <end position="795"/>
    </location>
</feature>
<dbReference type="SUPFAM" id="SSF56935">
    <property type="entry name" value="Porins"/>
    <property type="match status" value="1"/>
</dbReference>
<dbReference type="AlphaFoldDB" id="A0A2A7S273"/>
<feature type="domain" description="Secretin/TonB short N-terminal" evidence="17">
    <location>
        <begin position="64"/>
        <end position="115"/>
    </location>
</feature>
<evidence type="ECO:0000313" key="18">
    <source>
        <dbReference type="EMBL" id="PEH37774.1"/>
    </source>
</evidence>
<comment type="subcellular location">
    <subcellularLocation>
        <location evidence="1 14">Cell outer membrane</location>
        <topology evidence="1 14">Multi-pass membrane protein</topology>
    </subcellularLocation>
</comment>
<comment type="caution">
    <text evidence="18">The sequence shown here is derived from an EMBL/GenBank/DDBJ whole genome shotgun (WGS) entry which is preliminary data.</text>
</comment>
<evidence type="ECO:0000256" key="3">
    <source>
        <dbReference type="ARBA" id="ARBA00022448"/>
    </source>
</evidence>
<keyword evidence="5" id="KW-0410">Iron transport</keyword>
<dbReference type="GO" id="GO:0015891">
    <property type="term" value="P:siderophore transport"/>
    <property type="evidence" value="ECO:0007669"/>
    <property type="project" value="InterPro"/>
</dbReference>
<evidence type="ECO:0000256" key="5">
    <source>
        <dbReference type="ARBA" id="ARBA00022496"/>
    </source>
</evidence>
<proteinExistence type="inferred from homology"/>
<dbReference type="Gene3D" id="2.170.130.10">
    <property type="entry name" value="TonB-dependent receptor, plug domain"/>
    <property type="match status" value="1"/>
</dbReference>
<name>A0A2A7S273_BURGA</name>
<keyword evidence="12 18" id="KW-0675">Receptor</keyword>
<dbReference type="Gene3D" id="2.40.170.20">
    <property type="entry name" value="TonB-dependent receptor, beta-barrel domain"/>
    <property type="match status" value="1"/>
</dbReference>
<reference evidence="19" key="1">
    <citation type="submission" date="2017-09" db="EMBL/GenBank/DDBJ databases">
        <title>FDA dAtabase for Regulatory Grade micrObial Sequences (FDA-ARGOS): Supporting development and validation of Infectious Disease Dx tests.</title>
        <authorList>
            <person name="Minogue T."/>
            <person name="Wolcott M."/>
            <person name="Wasieloski L."/>
            <person name="Aguilar W."/>
            <person name="Moore D."/>
            <person name="Tallon L."/>
            <person name="Sadzewicz L."/>
            <person name="Ott S."/>
            <person name="Zhao X."/>
            <person name="Nagaraj S."/>
            <person name="Vavikolanu K."/>
            <person name="Aluvathingal J."/>
            <person name="Nadendla S."/>
            <person name="Sichtig H."/>
        </authorList>
    </citation>
    <scope>NUCLEOTIDE SEQUENCE [LARGE SCALE GENOMIC DNA]</scope>
    <source>
        <strain evidence="19">FDAARGOS_390</strain>
    </source>
</reference>